<dbReference type="GO" id="GO:0005576">
    <property type="term" value="C:extracellular region"/>
    <property type="evidence" value="ECO:0007669"/>
    <property type="project" value="InterPro"/>
</dbReference>
<evidence type="ECO:0000256" key="2">
    <source>
        <dbReference type="ARBA" id="ARBA00022729"/>
    </source>
</evidence>
<feature type="compositionally biased region" description="Low complexity" evidence="4">
    <location>
        <begin position="475"/>
        <end position="622"/>
    </location>
</feature>
<dbReference type="RefSeq" id="WP_146566374.1">
    <property type="nucleotide sequence ID" value="NZ_VOHL01000001.1"/>
</dbReference>
<dbReference type="NCBIfam" id="TIGR01168">
    <property type="entry name" value="YSIRK_signal"/>
    <property type="match status" value="1"/>
</dbReference>
<name>A0A5C5SE62_9STRE</name>
<feature type="domain" description="Peptidase M26 C-terminal" evidence="8">
    <location>
        <begin position="1486"/>
        <end position="2228"/>
    </location>
</feature>
<dbReference type="InterPro" id="IPR005877">
    <property type="entry name" value="YSIRK_signal_dom"/>
</dbReference>
<feature type="domain" description="YSIRK Gram-positive signal peptide" evidence="6">
    <location>
        <begin position="10"/>
        <end position="35"/>
    </location>
</feature>
<feature type="region of interest" description="Disordered" evidence="4">
    <location>
        <begin position="441"/>
        <end position="625"/>
    </location>
</feature>
<accession>A0A5C5SE62</accession>
<evidence type="ECO:0000259" key="6">
    <source>
        <dbReference type="Pfam" id="PF04650"/>
    </source>
</evidence>
<protein>
    <submittedName>
        <fullName evidence="9">YSIRK-type signal peptide-containing protein</fullName>
    </submittedName>
</protein>
<feature type="domain" description="Peptidase M26 N-terminal" evidence="7">
    <location>
        <begin position="1254"/>
        <end position="1386"/>
    </location>
</feature>
<evidence type="ECO:0000259" key="7">
    <source>
        <dbReference type="Pfam" id="PF05342"/>
    </source>
</evidence>
<dbReference type="Gene3D" id="1.20.120.1850">
    <property type="entry name" value="Ebh helix bundles repeating unit (S and A modules)"/>
    <property type="match status" value="1"/>
</dbReference>
<evidence type="ECO:0000256" key="1">
    <source>
        <dbReference type="ARBA" id="ARBA00022670"/>
    </source>
</evidence>
<reference evidence="9 10" key="1">
    <citation type="submission" date="2019-08" db="EMBL/GenBank/DDBJ databases">
        <authorList>
            <person name="Lei W."/>
        </authorList>
    </citation>
    <scope>NUCLEOTIDE SEQUENCE [LARGE SCALE GENOMIC DNA]</scope>
    <source>
        <strain evidence="9 10">CCUG 66496</strain>
    </source>
</reference>
<dbReference type="InterPro" id="IPR011505">
    <property type="entry name" value="Peptidase_M26_C_dom"/>
</dbReference>
<evidence type="ECO:0000259" key="8">
    <source>
        <dbReference type="Pfam" id="PF07580"/>
    </source>
</evidence>
<gene>
    <name evidence="9" type="ORF">FRX57_02675</name>
</gene>
<dbReference type="Pfam" id="PF07580">
    <property type="entry name" value="Peptidase_M26_C"/>
    <property type="match status" value="1"/>
</dbReference>
<organism evidence="9 10">
    <name type="scientific">Streptococcus cuniculipharyngis</name>
    <dbReference type="NCBI Taxonomy" id="1562651"/>
    <lineage>
        <taxon>Bacteria</taxon>
        <taxon>Bacillati</taxon>
        <taxon>Bacillota</taxon>
        <taxon>Bacilli</taxon>
        <taxon>Lactobacillales</taxon>
        <taxon>Streptococcaceae</taxon>
        <taxon>Streptococcus</taxon>
    </lineage>
</organism>
<comment type="caution">
    <text evidence="9">The sequence shown here is derived from an EMBL/GenBank/DDBJ whole genome shotgun (WGS) entry which is preliminary data.</text>
</comment>
<feature type="compositionally biased region" description="Low complexity" evidence="4">
    <location>
        <begin position="212"/>
        <end position="241"/>
    </location>
</feature>
<evidence type="ECO:0000256" key="4">
    <source>
        <dbReference type="SAM" id="MobiDB-lite"/>
    </source>
</evidence>
<proteinExistence type="predicted"/>
<keyword evidence="1" id="KW-0645">Protease</keyword>
<dbReference type="InterPro" id="IPR008006">
    <property type="entry name" value="Peptidase_M26_N_dom"/>
</dbReference>
<dbReference type="Pfam" id="PF04650">
    <property type="entry name" value="YSIRK_signal"/>
    <property type="match status" value="1"/>
</dbReference>
<keyword evidence="3" id="KW-0378">Hydrolase</keyword>
<dbReference type="GO" id="GO:0004222">
    <property type="term" value="F:metalloendopeptidase activity"/>
    <property type="evidence" value="ECO:0007669"/>
    <property type="project" value="InterPro"/>
</dbReference>
<dbReference type="GO" id="GO:0008270">
    <property type="term" value="F:zinc ion binding"/>
    <property type="evidence" value="ECO:0007669"/>
    <property type="project" value="InterPro"/>
</dbReference>
<feature type="transmembrane region" description="Helical" evidence="5">
    <location>
        <begin position="143"/>
        <end position="161"/>
    </location>
</feature>
<keyword evidence="5" id="KW-0812">Transmembrane</keyword>
<feature type="transmembrane region" description="Helical" evidence="5">
    <location>
        <begin position="110"/>
        <end position="131"/>
    </location>
</feature>
<evidence type="ECO:0000256" key="5">
    <source>
        <dbReference type="SAM" id="Phobius"/>
    </source>
</evidence>
<keyword evidence="2" id="KW-0732">Signal</keyword>
<dbReference type="Pfam" id="PF05342">
    <property type="entry name" value="Peptidase_M26_N"/>
    <property type="match status" value="1"/>
</dbReference>
<evidence type="ECO:0000313" key="10">
    <source>
        <dbReference type="Proteomes" id="UP000317430"/>
    </source>
</evidence>
<feature type="region of interest" description="Disordered" evidence="4">
    <location>
        <begin position="212"/>
        <end position="298"/>
    </location>
</feature>
<evidence type="ECO:0000256" key="3">
    <source>
        <dbReference type="ARBA" id="ARBA00022801"/>
    </source>
</evidence>
<sequence>MNQKKTDLFNKHLRFSIRKLSVGIVSLAIGAFFVGGGLSSPVQADSQVTTSLSHSPLTQYNYVTEDELSADEKALIQEGLPTTHDAHCHNYYLVYRPAGNSILPSTASQALSLLTVGGQVLFVVLGISLVASSRGKKERLVSSIMLITLSGTIFVPSIQALQSQKLSAYNQVYHLQTGQKMPDVAEIPGYKYIGYLSLCSCQDKVVTDLLPTSSSETETSLSSSKTEASSKISEPVSSSVVTGKPEQVATVPGSSTAPLEEVKGPVAEPKPESESIQPEPAPSQPTKESQAVVTVPSSSQVVKEVEKEVLVPSSSQVIKETEAVVTVPSSTQVVKEVETIVTVPSATTVTTTEEVVKEVLVDVPVVKTSETISSTTTSEGKVETIVSEVETIVTVPSATTVTTSEEVVKEVLVEVPVVKTSETVIESSTTVETTVLVPTETKTEQTLVPSSTKETVEETVPASSTVSPVPELPASSTSVVKEVPVSPSSTSQPELGSSEPSSSASASQPESSSSEPSSSASSSQPESSSSEPSSSSSSSQPESSSSEPSSSSSASQPESSSSEPSSSSSSSQPESSSSEPSSSSSSSQPESSSSEPSSSSSASQPETSSSEPDSTPSSSTEEPVVDKSALAQLVSQDPELQETIRYVYADVQAKEQYDQALQAAQQVLLTNQVTQEQVDASLLSLKEAMERLNGRLKATPELSLTKVEKDDDAANAQLSYRLSDPDQAVERLIVRVYDADKLVKEVSVTDLSQPFEIKDLSYGVPYTFESELVYNLRDGQQSKTVSHDQTVELSLKAEPSLALVEVVKNDDTRSARLTFELTDRDKTVSGGLVKVYNGDQLVKEVSVTDFSEPVDLSDLSYGVPYTFESELVYNLRDGQQSKTVSHDQTVELSLKAEPSLALVEVVKNDDTRSARLTFELTDRDKTVSGGLVKVYNGDQLVKEVSVTDFSEPVDLSDLSYGVPYRFKTDLTYDLRDGQQSKTVSHDQTVELSLKAEPSLALVDVVKNDDTRSARLTFELTDRDKTVSGGLVKVYEGDQLVKAVSITDFSEPVDLSDLSYGVPYRFKTDLTYDLRDGQQSKTVSHDQTVELSLKAEPSLALVEVVKNDDTRSARLTFELTDRDKTVSGGLVKVYNGDQLVKEVSITDFSEPVDLSDLSYGVPYRFKTDLTYDLRDGQQSKTISHDQTVELSLKTKPVLELKTVETDDEAKQVRLTYQLTDSEQAYQAAVVKFYDGEKLIKEVPVTDLSQPVLVEGLAYNLPYTIKTEMTYDLRRGPEQETQTYPDPVELNLKKVVFKDVYQTTLYKYDNGQLVKQTDLTGIPEDLSTYFVKLESDKIKDVLLPVDQIVADGDSYKVKLAWPEMVETVDGQTSYRDGFEFTLGETQERRVDYSQLPGYHSANQMAYNNIEKLLPLYNAETIIKYGNQVDKSSKLYTTELVSLVPMVDNQFVTDYYSQHGQINRLMLHYLDGTVDYVDLTNGQFFKNSQVKEYSLAGTALIYTPDQFIQDQEALLDELTESLQAVDYFNGLTKLYPNLNYDNSLLIAERERIKASNNEQAKQSLMARQIDPLYLQPTYDKVKENIRTYLKSLLSQEAIYATKADGRANLDYLRDKFLKNKEKLLLGLAYVDRLYNVNYGDKNIKDLSLFRQDFFGQTVNPTDLIINLGASGVNNLMFSKSSETYQTYLGSKNGKTTIMDYLSAYNKLLTSQSDNDWFKSSSKAYIVETPSQEVPSANTEVYQSLSSRPNLQSYLLPLLTLSDEGIFIINNMTTINFGMYDRGIDMSLKEKDPAAYQKQVEDYQAKVRKAAEKQRDYYDLWYRIAKPEVKDRLHTNRGMPIPNWDGYLYNNRKTWMQPYGETASNRMLDFFGPIGKWYAPNGTGAYATGSLTHFVVDTMISDYGQALTTHEMTHNLDGRVYLGGYGRRPGLGADSFTTGFFESVNGAQNKRIGLNLHADYLNDNDGKFATQRNYNANVDRFQNMADVDEYVRGMFDVIYTLDAIEGEVYLASPLQKQKQLFRRMDAVNEGKVLARNRAITAEEWASLSFNSLADLVNNQVVIATNDEYAKDRAYENTGYNVSLMFVPMYGALTYDKSPDNLTFKRLSYELWAELGYEGMLNYASDKLRRKAINDRQDYNDRYILKETFGDKYQDFAAFKLDMLEGRLAKAKAGNLKPVSFTYKGKTYQATYEQIKTLMTQTVANNPKETAVLKEAIYRAYLLDTDDFRQSIYQ</sequence>
<keyword evidence="5" id="KW-0472">Membrane</keyword>
<feature type="transmembrane region" description="Helical" evidence="5">
    <location>
        <begin position="20"/>
        <end position="38"/>
    </location>
</feature>
<dbReference type="OrthoDB" id="2414228at2"/>
<evidence type="ECO:0000313" key="9">
    <source>
        <dbReference type="EMBL" id="TWS99124.1"/>
    </source>
</evidence>
<keyword evidence="10" id="KW-1185">Reference proteome</keyword>
<dbReference type="GO" id="GO:0016020">
    <property type="term" value="C:membrane"/>
    <property type="evidence" value="ECO:0007669"/>
    <property type="project" value="InterPro"/>
</dbReference>
<dbReference type="EMBL" id="VOHL01000001">
    <property type="protein sequence ID" value="TWS99124.1"/>
    <property type="molecule type" value="Genomic_DNA"/>
</dbReference>
<dbReference type="GO" id="GO:0006508">
    <property type="term" value="P:proteolysis"/>
    <property type="evidence" value="ECO:0007669"/>
    <property type="project" value="UniProtKB-KW"/>
</dbReference>
<keyword evidence="5" id="KW-1133">Transmembrane helix</keyword>
<dbReference type="Proteomes" id="UP000317430">
    <property type="component" value="Unassembled WGS sequence"/>
</dbReference>